<accession>A0A2H0A532</accession>
<evidence type="ECO:0000256" key="1">
    <source>
        <dbReference type="ARBA" id="ARBA00001164"/>
    </source>
</evidence>
<evidence type="ECO:0000313" key="12">
    <source>
        <dbReference type="EMBL" id="PIP39940.1"/>
    </source>
</evidence>
<keyword evidence="9 10" id="KW-0413">Isomerase</keyword>
<dbReference type="InterPro" id="IPR011060">
    <property type="entry name" value="RibuloseP-bd_barrel"/>
</dbReference>
<evidence type="ECO:0000256" key="8">
    <source>
        <dbReference type="ARBA" id="ARBA00023141"/>
    </source>
</evidence>
<sequence length="235" mass="25794">MGSRCFLSGSRILTKCELCPKEVIALHNIAIKICGITNIEDALFAVEAGVDALGFIFAKKSPRLVDKKIVKTIIKLLPPLVPTVGVFVDEPLDMVQDTVEYCGLDIIQLHGNESPEYCSRINRRVIKAFRIQSAVSLLALSEYQVSGYLLDTFVEGAEGGTGKQFDWSLARDAKKYGRIILAGGLNPKNVAEAIVQVKPYGVDVSSGVEVLPRKKDRARMVEFVRKVRGKDGSRV</sequence>
<proteinExistence type="inferred from homology"/>
<comment type="pathway">
    <text evidence="2 10">Amino-acid biosynthesis; L-tryptophan biosynthesis; L-tryptophan from chorismate: step 3/5.</text>
</comment>
<protein>
    <recommendedName>
        <fullName evidence="5 10">N-(5'-phosphoribosyl)anthranilate isomerase</fullName>
        <shortName evidence="10">PRAI</shortName>
        <ecNumber evidence="4 10">5.3.1.24</ecNumber>
    </recommendedName>
</protein>
<dbReference type="InterPro" id="IPR044643">
    <property type="entry name" value="TrpF_fam"/>
</dbReference>
<keyword evidence="7 10" id="KW-0822">Tryptophan biosynthesis</keyword>
<dbReference type="InterPro" id="IPR001240">
    <property type="entry name" value="PRAI_dom"/>
</dbReference>
<comment type="caution">
    <text evidence="12">The sequence shown here is derived from an EMBL/GenBank/DDBJ whole genome shotgun (WGS) entry which is preliminary data.</text>
</comment>
<dbReference type="NCBIfam" id="NF002298">
    <property type="entry name" value="PRK01222.1-4"/>
    <property type="match status" value="1"/>
</dbReference>
<dbReference type="UniPathway" id="UPA00035">
    <property type="reaction ID" value="UER00042"/>
</dbReference>
<feature type="domain" description="N-(5'phosphoribosyl) anthranilate isomerase (PRAI)" evidence="11">
    <location>
        <begin position="31"/>
        <end position="225"/>
    </location>
</feature>
<dbReference type="GO" id="GO:0004640">
    <property type="term" value="F:phosphoribosylanthranilate isomerase activity"/>
    <property type="evidence" value="ECO:0007669"/>
    <property type="project" value="UniProtKB-UniRule"/>
</dbReference>
<evidence type="ECO:0000256" key="5">
    <source>
        <dbReference type="ARBA" id="ARBA00022272"/>
    </source>
</evidence>
<dbReference type="GO" id="GO:0000162">
    <property type="term" value="P:L-tryptophan biosynthetic process"/>
    <property type="evidence" value="ECO:0007669"/>
    <property type="project" value="UniProtKB-UniRule"/>
</dbReference>
<evidence type="ECO:0000256" key="2">
    <source>
        <dbReference type="ARBA" id="ARBA00004664"/>
    </source>
</evidence>
<evidence type="ECO:0000256" key="4">
    <source>
        <dbReference type="ARBA" id="ARBA00012572"/>
    </source>
</evidence>
<dbReference type="PANTHER" id="PTHR42894">
    <property type="entry name" value="N-(5'-PHOSPHORIBOSYL)ANTHRANILATE ISOMERASE"/>
    <property type="match status" value="1"/>
</dbReference>
<keyword evidence="6 10" id="KW-0028">Amino-acid biosynthesis</keyword>
<evidence type="ECO:0000256" key="3">
    <source>
        <dbReference type="ARBA" id="ARBA00007571"/>
    </source>
</evidence>
<dbReference type="CDD" id="cd00405">
    <property type="entry name" value="PRAI"/>
    <property type="match status" value="1"/>
</dbReference>
<keyword evidence="8 10" id="KW-0057">Aromatic amino acid biosynthesis</keyword>
<dbReference type="AlphaFoldDB" id="A0A2H0A532"/>
<dbReference type="Proteomes" id="UP000231067">
    <property type="component" value="Unassembled WGS sequence"/>
</dbReference>
<evidence type="ECO:0000256" key="10">
    <source>
        <dbReference type="HAMAP-Rule" id="MF_00135"/>
    </source>
</evidence>
<dbReference type="EC" id="5.3.1.24" evidence="4 10"/>
<reference evidence="12 13" key="1">
    <citation type="submission" date="2017-09" db="EMBL/GenBank/DDBJ databases">
        <title>Depth-based differentiation of microbial function through sediment-hosted aquifers and enrichment of novel symbionts in the deep terrestrial subsurface.</title>
        <authorList>
            <person name="Probst A.J."/>
            <person name="Ladd B."/>
            <person name="Jarett J.K."/>
            <person name="Geller-Mcgrath D.E."/>
            <person name="Sieber C.M."/>
            <person name="Emerson J.B."/>
            <person name="Anantharaman K."/>
            <person name="Thomas B.C."/>
            <person name="Malmstrom R."/>
            <person name="Stieglmeier M."/>
            <person name="Klingl A."/>
            <person name="Woyke T."/>
            <person name="Ryan C.M."/>
            <person name="Banfield J.F."/>
        </authorList>
    </citation>
    <scope>NUCLEOTIDE SEQUENCE [LARGE SCALE GENOMIC DNA]</scope>
    <source>
        <strain evidence="12">CG23_combo_of_CG06-09_8_20_14_all_40_23</strain>
    </source>
</reference>
<dbReference type="SUPFAM" id="SSF51366">
    <property type="entry name" value="Ribulose-phoshate binding barrel"/>
    <property type="match status" value="1"/>
</dbReference>
<evidence type="ECO:0000256" key="9">
    <source>
        <dbReference type="ARBA" id="ARBA00023235"/>
    </source>
</evidence>
<evidence type="ECO:0000256" key="6">
    <source>
        <dbReference type="ARBA" id="ARBA00022605"/>
    </source>
</evidence>
<dbReference type="Pfam" id="PF00697">
    <property type="entry name" value="PRAI"/>
    <property type="match status" value="1"/>
</dbReference>
<comment type="catalytic activity">
    <reaction evidence="1 10">
        <text>N-(5-phospho-beta-D-ribosyl)anthranilate = 1-(2-carboxyphenylamino)-1-deoxy-D-ribulose 5-phosphate</text>
        <dbReference type="Rhea" id="RHEA:21540"/>
        <dbReference type="ChEBI" id="CHEBI:18277"/>
        <dbReference type="ChEBI" id="CHEBI:58613"/>
        <dbReference type="EC" id="5.3.1.24"/>
    </reaction>
</comment>
<evidence type="ECO:0000256" key="7">
    <source>
        <dbReference type="ARBA" id="ARBA00022822"/>
    </source>
</evidence>
<dbReference type="PANTHER" id="PTHR42894:SF1">
    <property type="entry name" value="N-(5'-PHOSPHORIBOSYL)ANTHRANILATE ISOMERASE"/>
    <property type="match status" value="1"/>
</dbReference>
<name>A0A2H0A532_9BACT</name>
<evidence type="ECO:0000259" key="11">
    <source>
        <dbReference type="Pfam" id="PF00697"/>
    </source>
</evidence>
<gene>
    <name evidence="10" type="primary">trpF</name>
    <name evidence="12" type="ORF">COX18_08505</name>
</gene>
<dbReference type="EMBL" id="PCSH01000148">
    <property type="protein sequence ID" value="PIP39940.1"/>
    <property type="molecule type" value="Genomic_DNA"/>
</dbReference>
<dbReference type="HAMAP" id="MF_00135">
    <property type="entry name" value="PRAI"/>
    <property type="match status" value="1"/>
</dbReference>
<evidence type="ECO:0000313" key="13">
    <source>
        <dbReference type="Proteomes" id="UP000231067"/>
    </source>
</evidence>
<organism evidence="12 13">
    <name type="scientific">Candidatus Desantisbacteria bacterium CG23_combo_of_CG06-09_8_20_14_all_40_23</name>
    <dbReference type="NCBI Taxonomy" id="1974550"/>
    <lineage>
        <taxon>Bacteria</taxon>
        <taxon>Candidatus Desantisiibacteriota</taxon>
    </lineage>
</organism>
<dbReference type="FunFam" id="3.20.20.70:FF:000075">
    <property type="entry name" value="Tryptophan biosynthesis protein TRP1"/>
    <property type="match status" value="1"/>
</dbReference>
<dbReference type="Gene3D" id="3.20.20.70">
    <property type="entry name" value="Aldolase class I"/>
    <property type="match status" value="1"/>
</dbReference>
<comment type="similarity">
    <text evidence="3 10">Belongs to the TrpF family.</text>
</comment>
<dbReference type="InterPro" id="IPR013785">
    <property type="entry name" value="Aldolase_TIM"/>
</dbReference>